<dbReference type="SUPFAM" id="SSF51261">
    <property type="entry name" value="Duplicated hybrid motif"/>
    <property type="match status" value="1"/>
</dbReference>
<evidence type="ECO:0000259" key="4">
    <source>
        <dbReference type="PROSITE" id="PS51782"/>
    </source>
</evidence>
<dbReference type="EMBL" id="JH660681">
    <property type="protein sequence ID" value="EIM31462.1"/>
    <property type="molecule type" value="Genomic_DNA"/>
</dbReference>
<dbReference type="Pfam" id="PF01551">
    <property type="entry name" value="Peptidase_M23"/>
    <property type="match status" value="1"/>
</dbReference>
<dbReference type="InterPro" id="IPR018392">
    <property type="entry name" value="LysM"/>
</dbReference>
<evidence type="ECO:0000256" key="3">
    <source>
        <dbReference type="SAM" id="SignalP"/>
    </source>
</evidence>
<dbReference type="AlphaFoldDB" id="I4Z5H0"/>
<dbReference type="InterPro" id="IPR050570">
    <property type="entry name" value="Cell_wall_metabolism_enzyme"/>
</dbReference>
<dbReference type="InterPro" id="IPR016047">
    <property type="entry name" value="M23ase_b-sheet_dom"/>
</dbReference>
<dbReference type="CDD" id="cd00118">
    <property type="entry name" value="LysM"/>
    <property type="match status" value="1"/>
</dbReference>
<dbReference type="PANTHER" id="PTHR21666">
    <property type="entry name" value="PEPTIDASE-RELATED"/>
    <property type="match status" value="1"/>
</dbReference>
<proteinExistence type="inferred from homology"/>
<gene>
    <name evidence="5" type="ORF">LepocDRAFT_00001930</name>
</gene>
<dbReference type="RefSeq" id="WP_009453464.1">
    <property type="nucleotide sequence ID" value="NZ_JH660681.1"/>
</dbReference>
<evidence type="ECO:0000256" key="1">
    <source>
        <dbReference type="ARBA" id="ARBA00038420"/>
    </source>
</evidence>
<dbReference type="CDD" id="cd12797">
    <property type="entry name" value="M23_peptidase"/>
    <property type="match status" value="1"/>
</dbReference>
<evidence type="ECO:0000313" key="6">
    <source>
        <dbReference type="Proteomes" id="UP000053899"/>
    </source>
</evidence>
<dbReference type="InterPro" id="IPR011055">
    <property type="entry name" value="Dup_hybrid_motif"/>
</dbReference>
<dbReference type="Pfam" id="PF01476">
    <property type="entry name" value="LysM"/>
    <property type="match status" value="1"/>
</dbReference>
<dbReference type="GO" id="GO:0004222">
    <property type="term" value="F:metalloendopeptidase activity"/>
    <property type="evidence" value="ECO:0007669"/>
    <property type="project" value="TreeGrafter"/>
</dbReference>
<accession>I4Z5H0</accession>
<feature type="region of interest" description="Disordered" evidence="2">
    <location>
        <begin position="117"/>
        <end position="144"/>
    </location>
</feature>
<dbReference type="Proteomes" id="UP000053899">
    <property type="component" value="Unassembled WGS sequence"/>
</dbReference>
<protein>
    <submittedName>
        <fullName evidence="5">Metalloendopeptidase-like membrane protein</fullName>
    </submittedName>
</protein>
<dbReference type="Gene3D" id="2.70.70.10">
    <property type="entry name" value="Glucose Permease (Domain IIA)"/>
    <property type="match status" value="1"/>
</dbReference>
<dbReference type="PROSITE" id="PS51257">
    <property type="entry name" value="PROKAR_LIPOPROTEIN"/>
    <property type="match status" value="1"/>
</dbReference>
<evidence type="ECO:0000256" key="2">
    <source>
        <dbReference type="SAM" id="MobiDB-lite"/>
    </source>
</evidence>
<feature type="chain" id="PRO_5003698707" evidence="3">
    <location>
        <begin position="28"/>
        <end position="306"/>
    </location>
</feature>
<reference evidence="5 6" key="1">
    <citation type="submission" date="2012-04" db="EMBL/GenBank/DDBJ databases">
        <title>Improved High-Quality Draft sequence of Leptothrix ochracea L12.</title>
        <authorList>
            <consortium name="US DOE Joint Genome Institute"/>
            <person name="Lucas S."/>
            <person name="Han J."/>
            <person name="Lapidus A."/>
            <person name="Cheng J.-F."/>
            <person name="Goodwin L."/>
            <person name="Pitluck S."/>
            <person name="Peters L."/>
            <person name="Zeytun A."/>
            <person name="Detter J.C."/>
            <person name="Han C."/>
            <person name="Tapia R."/>
            <person name="Land M."/>
            <person name="Hauser L."/>
            <person name="Kyrpides N."/>
            <person name="Ivanova N."/>
            <person name="Pagani I."/>
            <person name="Stepanauskas R."/>
            <person name="Masland D."/>
            <person name="Poulton N."/>
            <person name="Emerson D."/>
            <person name="Fleming E."/>
            <person name="Woyke T."/>
        </authorList>
    </citation>
    <scope>NUCLEOTIDE SEQUENCE [LARGE SCALE GENOMIC DNA]</scope>
    <source>
        <strain evidence="5 6">L12</strain>
    </source>
</reference>
<dbReference type="PANTHER" id="PTHR21666:SF263">
    <property type="entry name" value="MUREIN HYDROLASE ACTIVATOR NLPD"/>
    <property type="match status" value="1"/>
</dbReference>
<feature type="signal peptide" evidence="3">
    <location>
        <begin position="1"/>
        <end position="27"/>
    </location>
</feature>
<sequence length="306" mass="33236">MKTPRFLVLMARAWLSGLMLITMMGCATNLQKTSSVARPPLVVRQPPAFQAPPPVEASRSVADNNRPGYYTVKPGDTLIRIGLETGQNWRDLQRWNNLERPNLIEVGQVLRLTPSMPETPAVTSRVPSSALRNTMPTSAPQTQSVPSVIATTPLPPITAPVTEPVVVPVAAATTVPTSSRDSGETDLIWLWPATGPLVSSFDENRNKGVAIAGKAGDPVFAAADGRVVYAGSGLRGYGNLIIVKHNEVYLTAYAHNQTLLVKEDQPVKRGQKIAEMGASDTDRIQLHFEVRKRGKPIDPTRILPMR</sequence>
<dbReference type="SMART" id="SM00257">
    <property type="entry name" value="LysM"/>
    <property type="match status" value="1"/>
</dbReference>
<dbReference type="GO" id="GO:0032153">
    <property type="term" value="C:cell division site"/>
    <property type="evidence" value="ECO:0007669"/>
    <property type="project" value="TreeGrafter"/>
</dbReference>
<keyword evidence="6" id="KW-1185">Reference proteome</keyword>
<dbReference type="Gene3D" id="3.10.350.10">
    <property type="entry name" value="LysM domain"/>
    <property type="match status" value="1"/>
</dbReference>
<comment type="similarity">
    <text evidence="1">Belongs to the E.coli NlpD/Haemophilus LppB family.</text>
</comment>
<keyword evidence="3" id="KW-0732">Signal</keyword>
<dbReference type="InterPro" id="IPR036779">
    <property type="entry name" value="LysM_dom_sf"/>
</dbReference>
<feature type="domain" description="LysM" evidence="4">
    <location>
        <begin position="68"/>
        <end position="112"/>
    </location>
</feature>
<name>I4Z5H0_9BURK</name>
<organism evidence="5 6">
    <name type="scientific">Leptothrix ochracea L12</name>
    <dbReference type="NCBI Taxonomy" id="735332"/>
    <lineage>
        <taxon>Bacteria</taxon>
        <taxon>Pseudomonadati</taxon>
        <taxon>Pseudomonadota</taxon>
        <taxon>Betaproteobacteria</taxon>
        <taxon>Burkholderiales</taxon>
        <taxon>Sphaerotilaceae</taxon>
        <taxon>Leptothrix</taxon>
    </lineage>
</organism>
<dbReference type="GeneID" id="92352259"/>
<dbReference type="PROSITE" id="PS51782">
    <property type="entry name" value="LYSM"/>
    <property type="match status" value="1"/>
</dbReference>
<dbReference type="GO" id="GO:0009279">
    <property type="term" value="C:cell outer membrane"/>
    <property type="evidence" value="ECO:0007669"/>
    <property type="project" value="TreeGrafter"/>
</dbReference>
<dbReference type="HOGENOM" id="CLU_029425_0_1_4"/>
<feature type="compositionally biased region" description="Polar residues" evidence="2">
    <location>
        <begin position="121"/>
        <end position="144"/>
    </location>
</feature>
<evidence type="ECO:0000313" key="5">
    <source>
        <dbReference type="EMBL" id="EIM31462.1"/>
    </source>
</evidence>